<feature type="binding site" evidence="2">
    <location>
        <position position="122"/>
    </location>
    <ligand>
        <name>Fe cation</name>
        <dbReference type="ChEBI" id="CHEBI:24875"/>
    </ligand>
</feature>
<dbReference type="Pfam" id="PF05726">
    <property type="entry name" value="Pirin_C"/>
    <property type="match status" value="1"/>
</dbReference>
<dbReference type="PANTHER" id="PTHR13903:SF8">
    <property type="entry name" value="PIRIN"/>
    <property type="match status" value="1"/>
</dbReference>
<feature type="domain" description="Pirin N-terminal" evidence="4">
    <location>
        <begin position="39"/>
        <end position="144"/>
    </location>
</feature>
<evidence type="ECO:0000256" key="2">
    <source>
        <dbReference type="PIRSR" id="PIRSR006232-1"/>
    </source>
</evidence>
<dbReference type="EMBL" id="JABEVQ010000002">
    <property type="protein sequence ID" value="NWN90584.1"/>
    <property type="molecule type" value="Genomic_DNA"/>
</dbReference>
<dbReference type="AlphaFoldDB" id="A0A851HM20"/>
<protein>
    <submittedName>
        <fullName evidence="6">Pirin family protein</fullName>
    </submittedName>
</protein>
<evidence type="ECO:0000256" key="3">
    <source>
        <dbReference type="RuleBase" id="RU003457"/>
    </source>
</evidence>
<accession>A0A851HM20</accession>
<organism evidence="6 7">
    <name type="scientific">Marinobacter adhaerens</name>
    <dbReference type="NCBI Taxonomy" id="1033846"/>
    <lineage>
        <taxon>Bacteria</taxon>
        <taxon>Pseudomonadati</taxon>
        <taxon>Pseudomonadota</taxon>
        <taxon>Gammaproteobacteria</taxon>
        <taxon>Pseudomonadales</taxon>
        <taxon>Marinobacteraceae</taxon>
        <taxon>Marinobacter</taxon>
    </lineage>
</organism>
<dbReference type="InterPro" id="IPR011051">
    <property type="entry name" value="RmlC_Cupin_sf"/>
</dbReference>
<keyword evidence="2" id="KW-0408">Iron</keyword>
<dbReference type="InterPro" id="IPR014710">
    <property type="entry name" value="RmlC-like_jellyroll"/>
</dbReference>
<feature type="binding site" evidence="2">
    <location>
        <position position="80"/>
    </location>
    <ligand>
        <name>Fe cation</name>
        <dbReference type="ChEBI" id="CHEBI:24875"/>
    </ligand>
</feature>
<keyword evidence="7" id="KW-1185">Reference proteome</keyword>
<comment type="caution">
    <text evidence="6">The sequence shown here is derived from an EMBL/GenBank/DDBJ whole genome shotgun (WGS) entry which is preliminary data.</text>
</comment>
<evidence type="ECO:0000256" key="1">
    <source>
        <dbReference type="ARBA" id="ARBA00008416"/>
    </source>
</evidence>
<dbReference type="PIRSF" id="PIRSF006232">
    <property type="entry name" value="Pirin"/>
    <property type="match status" value="1"/>
</dbReference>
<dbReference type="Gene3D" id="2.60.120.10">
    <property type="entry name" value="Jelly Rolls"/>
    <property type="match status" value="2"/>
</dbReference>
<dbReference type="GO" id="GO:0046872">
    <property type="term" value="F:metal ion binding"/>
    <property type="evidence" value="ECO:0007669"/>
    <property type="project" value="UniProtKB-KW"/>
</dbReference>
<proteinExistence type="inferred from homology"/>
<dbReference type="Proteomes" id="UP000536442">
    <property type="component" value="Unassembled WGS sequence"/>
</dbReference>
<gene>
    <name evidence="6" type="ORF">HLV39_03590</name>
</gene>
<reference evidence="6 7" key="1">
    <citation type="submission" date="2020-03" db="EMBL/GenBank/DDBJ databases">
        <title>Metagenomic, metatranscriptomic, and metabolomic analyses revealed the key microbes and metabolic features during the fermentation of ganjang, Korean traditional soy sauce.</title>
        <authorList>
            <person name="Chun B.H."/>
            <person name="Jeon C.O."/>
        </authorList>
    </citation>
    <scope>NUCLEOTIDE SEQUENCE [LARGE SCALE GENOMIC DNA]</scope>
    <source>
        <strain evidence="6 7">KG14</strain>
    </source>
</reference>
<dbReference type="InterPro" id="IPR012093">
    <property type="entry name" value="Pirin"/>
</dbReference>
<feature type="binding site" evidence="2">
    <location>
        <position position="124"/>
    </location>
    <ligand>
        <name>Fe cation</name>
        <dbReference type="ChEBI" id="CHEBI:24875"/>
    </ligand>
</feature>
<keyword evidence="2" id="KW-0479">Metal-binding</keyword>
<dbReference type="SUPFAM" id="SSF51182">
    <property type="entry name" value="RmlC-like cupins"/>
    <property type="match status" value="1"/>
</dbReference>
<evidence type="ECO:0000259" key="5">
    <source>
        <dbReference type="Pfam" id="PF05726"/>
    </source>
</evidence>
<comment type="similarity">
    <text evidence="1 3">Belongs to the pirin family.</text>
</comment>
<dbReference type="InterPro" id="IPR003829">
    <property type="entry name" value="Pirin_N_dom"/>
</dbReference>
<feature type="domain" description="Pirin C-terminal" evidence="5">
    <location>
        <begin position="197"/>
        <end position="293"/>
    </location>
</feature>
<dbReference type="CDD" id="cd02909">
    <property type="entry name" value="cupin_pirin_N"/>
    <property type="match status" value="1"/>
</dbReference>
<name>A0A851HM20_9GAMM</name>
<dbReference type="Pfam" id="PF02678">
    <property type="entry name" value="Pirin"/>
    <property type="match status" value="1"/>
</dbReference>
<dbReference type="CDD" id="cd02247">
    <property type="entry name" value="cupin_pirin_C"/>
    <property type="match status" value="1"/>
</dbReference>
<evidence type="ECO:0000313" key="6">
    <source>
        <dbReference type="EMBL" id="NWN90584.1"/>
    </source>
</evidence>
<evidence type="ECO:0000259" key="4">
    <source>
        <dbReference type="Pfam" id="PF02678"/>
    </source>
</evidence>
<sequence length="308" mass="34190">MSTETLKPDEAFYQDCAKPAGCKTVELLIEPRDKDLGGFSVRRVLPTRQRRMVGPWIFFDHMGPADFAAGDGINVRPHPHINLATVTYLFEGEILHRDSLGSLQPIRPGDVNLMVAGSGITHSERERPEVTETAHRLNGLQLWLALPEADEETDPAFHHYPSADIPAVDVDGVPIRVIMGSAYGVTSPVKTFADTLYVEAHLHPGQKITVPGADERAIYIAEGELSTGDAQIPEHAMAVLSDKPDIELTATRESRIAIVGGENLGKRYVEWNFVSSRRERIEQAKKDWKARTFPKVIGDEREFIPLPE</sequence>
<dbReference type="InterPro" id="IPR008778">
    <property type="entry name" value="Pirin_C_dom"/>
</dbReference>
<feature type="binding site" evidence="2">
    <location>
        <position position="78"/>
    </location>
    <ligand>
        <name>Fe cation</name>
        <dbReference type="ChEBI" id="CHEBI:24875"/>
    </ligand>
</feature>
<comment type="cofactor">
    <cofactor evidence="2">
        <name>Fe cation</name>
        <dbReference type="ChEBI" id="CHEBI:24875"/>
    </cofactor>
    <text evidence="2">Binds 1 Fe cation per subunit.</text>
</comment>
<dbReference type="PANTHER" id="PTHR13903">
    <property type="entry name" value="PIRIN-RELATED"/>
    <property type="match status" value="1"/>
</dbReference>
<evidence type="ECO:0000313" key="7">
    <source>
        <dbReference type="Proteomes" id="UP000536442"/>
    </source>
</evidence>